<gene>
    <name evidence="5 6" type="primary">rlmH</name>
    <name evidence="6" type="ORF">ED208_01615</name>
</gene>
<keyword evidence="7" id="KW-1185">Reference proteome</keyword>
<feature type="binding site" evidence="5">
    <location>
        <position position="104"/>
    </location>
    <ligand>
        <name>S-adenosyl-L-methionine</name>
        <dbReference type="ChEBI" id="CHEBI:59789"/>
    </ligand>
</feature>
<dbReference type="EMBL" id="RJVO01000001">
    <property type="protein sequence ID" value="ROH93249.1"/>
    <property type="molecule type" value="Genomic_DNA"/>
</dbReference>
<feature type="binding site" evidence="5">
    <location>
        <position position="73"/>
    </location>
    <ligand>
        <name>S-adenosyl-L-methionine</name>
        <dbReference type="ChEBI" id="CHEBI:59789"/>
    </ligand>
</feature>
<sequence>MKLRLIAVGTRMPGWVEEAFADYSRRLPPEYGFALSEIAVTPRGKNPDLARLKRDEGEKILKALPREVRLVTLDERGGQWTTEQLALRLQRWQQDGRDVALAIGGPDGHAPEVLARAEESWGLSKLVLPHALVRVLVVEALYRAWSLNANHPYHRA</sequence>
<proteinExistence type="inferred from homology"/>
<dbReference type="InterPro" id="IPR029028">
    <property type="entry name" value="Alpha/beta_knot_MTases"/>
</dbReference>
<keyword evidence="5" id="KW-0698">rRNA processing</keyword>
<dbReference type="InterPro" id="IPR029026">
    <property type="entry name" value="tRNA_m1G_MTases_N"/>
</dbReference>
<keyword evidence="2 5" id="KW-0808">Transferase</keyword>
<dbReference type="Proteomes" id="UP000282106">
    <property type="component" value="Unassembled WGS sequence"/>
</dbReference>
<dbReference type="InParanoid" id="A0A3N0VKF6"/>
<comment type="subunit">
    <text evidence="5">Homodimer.</text>
</comment>
<dbReference type="NCBIfam" id="NF000986">
    <property type="entry name" value="PRK00103.1-4"/>
    <property type="match status" value="1"/>
</dbReference>
<dbReference type="GO" id="GO:0070038">
    <property type="term" value="F:rRNA (pseudouridine-N3-)-methyltransferase activity"/>
    <property type="evidence" value="ECO:0007669"/>
    <property type="project" value="UniProtKB-UniRule"/>
</dbReference>
<keyword evidence="5" id="KW-0963">Cytoplasm</keyword>
<comment type="catalytic activity">
    <reaction evidence="5">
        <text>pseudouridine(1915) in 23S rRNA + S-adenosyl-L-methionine = N(3)-methylpseudouridine(1915) in 23S rRNA + S-adenosyl-L-homocysteine + H(+)</text>
        <dbReference type="Rhea" id="RHEA:42752"/>
        <dbReference type="Rhea" id="RHEA-COMP:10221"/>
        <dbReference type="Rhea" id="RHEA-COMP:10222"/>
        <dbReference type="ChEBI" id="CHEBI:15378"/>
        <dbReference type="ChEBI" id="CHEBI:57856"/>
        <dbReference type="ChEBI" id="CHEBI:59789"/>
        <dbReference type="ChEBI" id="CHEBI:65314"/>
        <dbReference type="ChEBI" id="CHEBI:74486"/>
        <dbReference type="EC" id="2.1.1.177"/>
    </reaction>
</comment>
<comment type="similarity">
    <text evidence="4 5">Belongs to the RNA methyltransferase RlmH family.</text>
</comment>
<dbReference type="GO" id="GO:0005737">
    <property type="term" value="C:cytoplasm"/>
    <property type="evidence" value="ECO:0007669"/>
    <property type="project" value="UniProtKB-SubCell"/>
</dbReference>
<keyword evidence="3 5" id="KW-0949">S-adenosyl-L-methionine</keyword>
<name>A0A3N0VKF6_9GAMM</name>
<reference evidence="6 7" key="1">
    <citation type="submission" date="2018-10" db="EMBL/GenBank/DDBJ databases">
        <authorList>
            <person name="Chen W.-M."/>
        </authorList>
    </citation>
    <scope>NUCLEOTIDE SEQUENCE [LARGE SCALE GENOMIC DNA]</scope>
    <source>
        <strain evidence="6 7">THS-13</strain>
    </source>
</reference>
<keyword evidence="1 5" id="KW-0489">Methyltransferase</keyword>
<dbReference type="HAMAP" id="MF_00658">
    <property type="entry name" value="23SrRNA_methyltr_H"/>
    <property type="match status" value="1"/>
</dbReference>
<dbReference type="FunCoup" id="A0A3N0VKF6">
    <property type="interactions" value="388"/>
</dbReference>
<accession>A0A3N0VKF6</accession>
<dbReference type="AlphaFoldDB" id="A0A3N0VKF6"/>
<comment type="subcellular location">
    <subcellularLocation>
        <location evidence="5">Cytoplasm</location>
    </subcellularLocation>
</comment>
<evidence type="ECO:0000313" key="7">
    <source>
        <dbReference type="Proteomes" id="UP000282106"/>
    </source>
</evidence>
<dbReference type="RefSeq" id="WP_123210103.1">
    <property type="nucleotide sequence ID" value="NZ_RJVO01000001.1"/>
</dbReference>
<dbReference type="NCBIfam" id="TIGR00246">
    <property type="entry name" value="tRNA_RlmH_YbeA"/>
    <property type="match status" value="1"/>
</dbReference>
<evidence type="ECO:0000256" key="4">
    <source>
        <dbReference type="ARBA" id="ARBA00038303"/>
    </source>
</evidence>
<dbReference type="InterPro" id="IPR003742">
    <property type="entry name" value="RlmH-like"/>
</dbReference>
<evidence type="ECO:0000256" key="3">
    <source>
        <dbReference type="ARBA" id="ARBA00022691"/>
    </source>
</evidence>
<evidence type="ECO:0000313" key="6">
    <source>
        <dbReference type="EMBL" id="ROH93249.1"/>
    </source>
</evidence>
<dbReference type="Gene3D" id="3.40.1280.10">
    <property type="match status" value="1"/>
</dbReference>
<evidence type="ECO:0000256" key="2">
    <source>
        <dbReference type="ARBA" id="ARBA00022679"/>
    </source>
</evidence>
<feature type="binding site" evidence="5">
    <location>
        <begin position="123"/>
        <end position="128"/>
    </location>
    <ligand>
        <name>S-adenosyl-L-methionine</name>
        <dbReference type="ChEBI" id="CHEBI:59789"/>
    </ligand>
</feature>
<organism evidence="6 7">
    <name type="scientific">Stagnimonas aquatica</name>
    <dbReference type="NCBI Taxonomy" id="2689987"/>
    <lineage>
        <taxon>Bacteria</taxon>
        <taxon>Pseudomonadati</taxon>
        <taxon>Pseudomonadota</taxon>
        <taxon>Gammaproteobacteria</taxon>
        <taxon>Nevskiales</taxon>
        <taxon>Nevskiaceae</taxon>
        <taxon>Stagnimonas</taxon>
    </lineage>
</organism>
<dbReference type="SUPFAM" id="SSF75217">
    <property type="entry name" value="alpha/beta knot"/>
    <property type="match status" value="1"/>
</dbReference>
<comment type="caution">
    <text evidence="6">The sequence shown here is derived from an EMBL/GenBank/DDBJ whole genome shotgun (WGS) entry which is preliminary data.</text>
</comment>
<dbReference type="PIRSF" id="PIRSF004505">
    <property type="entry name" value="MT_bac"/>
    <property type="match status" value="1"/>
</dbReference>
<evidence type="ECO:0000256" key="1">
    <source>
        <dbReference type="ARBA" id="ARBA00022603"/>
    </source>
</evidence>
<dbReference type="Pfam" id="PF02590">
    <property type="entry name" value="SPOUT_MTase"/>
    <property type="match status" value="1"/>
</dbReference>
<comment type="function">
    <text evidence="5">Specifically methylates the pseudouridine at position 1915 (m3Psi1915) in 23S rRNA.</text>
</comment>
<protein>
    <recommendedName>
        <fullName evidence="5">Ribosomal RNA large subunit methyltransferase H</fullName>
        <ecNumber evidence="5">2.1.1.177</ecNumber>
    </recommendedName>
    <alternativeName>
        <fullName evidence="5">23S rRNA (pseudouridine1915-N3)-methyltransferase</fullName>
    </alternativeName>
    <alternativeName>
        <fullName evidence="5">23S rRNA m3Psi1915 methyltransferase</fullName>
    </alternativeName>
    <alternativeName>
        <fullName evidence="5">rRNA (pseudouridine-N3-)-methyltransferase RlmH</fullName>
    </alternativeName>
</protein>
<dbReference type="CDD" id="cd18081">
    <property type="entry name" value="RlmH-like"/>
    <property type="match status" value="1"/>
</dbReference>
<dbReference type="EC" id="2.1.1.177" evidence="5"/>
<dbReference type="PANTHER" id="PTHR33603:SF1">
    <property type="entry name" value="RIBOSOMAL RNA LARGE SUBUNIT METHYLTRANSFERASE H"/>
    <property type="match status" value="1"/>
</dbReference>
<evidence type="ECO:0000256" key="5">
    <source>
        <dbReference type="HAMAP-Rule" id="MF_00658"/>
    </source>
</evidence>
<dbReference type="PANTHER" id="PTHR33603">
    <property type="entry name" value="METHYLTRANSFERASE"/>
    <property type="match status" value="1"/>
</dbReference>